<feature type="signal peptide" evidence="1">
    <location>
        <begin position="1"/>
        <end position="21"/>
    </location>
</feature>
<protein>
    <recommendedName>
        <fullName evidence="4">DUF4168 domain-containing protein</fullName>
    </recommendedName>
</protein>
<organism evidence="2 3">
    <name type="scientific">Pontiella sulfatireligans</name>
    <dbReference type="NCBI Taxonomy" id="2750658"/>
    <lineage>
        <taxon>Bacteria</taxon>
        <taxon>Pseudomonadati</taxon>
        <taxon>Kiritimatiellota</taxon>
        <taxon>Kiritimatiellia</taxon>
        <taxon>Kiritimatiellales</taxon>
        <taxon>Pontiellaceae</taxon>
        <taxon>Pontiella</taxon>
    </lineage>
</organism>
<dbReference type="Proteomes" id="UP000346198">
    <property type="component" value="Unassembled WGS sequence"/>
</dbReference>
<feature type="chain" id="PRO_5025419549" description="DUF4168 domain-containing protein" evidence="1">
    <location>
        <begin position="22"/>
        <end position="160"/>
    </location>
</feature>
<gene>
    <name evidence="2" type="ORF">SCARR_02875</name>
</gene>
<accession>A0A6C2UL28</accession>
<dbReference type="AlphaFoldDB" id="A0A6C2UL28"/>
<dbReference type="EMBL" id="CAAHFH010000002">
    <property type="protein sequence ID" value="VGO20808.1"/>
    <property type="molecule type" value="Genomic_DNA"/>
</dbReference>
<evidence type="ECO:0000313" key="2">
    <source>
        <dbReference type="EMBL" id="VGO20808.1"/>
    </source>
</evidence>
<reference evidence="2 3" key="1">
    <citation type="submission" date="2019-04" db="EMBL/GenBank/DDBJ databases">
        <authorList>
            <person name="Van Vliet M D."/>
        </authorList>
    </citation>
    <scope>NUCLEOTIDE SEQUENCE [LARGE SCALE GENOMIC DNA]</scope>
    <source>
        <strain evidence="2 3">F21</strain>
    </source>
</reference>
<evidence type="ECO:0000256" key="1">
    <source>
        <dbReference type="SAM" id="SignalP"/>
    </source>
</evidence>
<sequence length="160" mass="17819">MMSRKQSIAGLVLCMAVAAFAEAPGWTNLAGNVVYAVPVEVKAKQILFQRPDSTNTFTVALSVFPESEQQRLQHTLGHLVIPKELKGAYEFAQRSILRSRILYDQGHITLEEFNKTVRKNQTALRRRASSLIEREQASNSQVEHLLETLSKAGLSSAPNK</sequence>
<evidence type="ECO:0008006" key="4">
    <source>
        <dbReference type="Google" id="ProtNLM"/>
    </source>
</evidence>
<keyword evidence="3" id="KW-1185">Reference proteome</keyword>
<name>A0A6C2UL28_9BACT</name>
<keyword evidence="1" id="KW-0732">Signal</keyword>
<dbReference type="RefSeq" id="WP_136062320.1">
    <property type="nucleotide sequence ID" value="NZ_CAAHFH010000002.1"/>
</dbReference>
<proteinExistence type="predicted"/>
<evidence type="ECO:0000313" key="3">
    <source>
        <dbReference type="Proteomes" id="UP000346198"/>
    </source>
</evidence>